<comment type="similarity">
    <text evidence="1">Belongs to the MreC family.</text>
</comment>
<accession>A0A9D1WD47</accession>
<name>A0A9D1WD47_9GAMM</name>
<evidence type="ECO:0000259" key="7">
    <source>
        <dbReference type="Pfam" id="PF04085"/>
    </source>
</evidence>
<evidence type="ECO:0000256" key="1">
    <source>
        <dbReference type="ARBA" id="ARBA00009369"/>
    </source>
</evidence>
<dbReference type="AlphaFoldDB" id="A0A9D1WD47"/>
<dbReference type="GO" id="GO:0005886">
    <property type="term" value="C:plasma membrane"/>
    <property type="evidence" value="ECO:0007669"/>
    <property type="project" value="TreeGrafter"/>
</dbReference>
<evidence type="ECO:0000313" key="8">
    <source>
        <dbReference type="EMBL" id="HIX56623.1"/>
    </source>
</evidence>
<evidence type="ECO:0000256" key="3">
    <source>
        <dbReference type="ARBA" id="ARBA00022960"/>
    </source>
</evidence>
<keyword evidence="6" id="KW-0472">Membrane</keyword>
<comment type="caution">
    <text evidence="8">The sequence shown here is derived from an EMBL/GenBank/DDBJ whole genome shotgun (WGS) entry which is preliminary data.</text>
</comment>
<dbReference type="PANTHER" id="PTHR34138">
    <property type="entry name" value="CELL SHAPE-DETERMINING PROTEIN MREC"/>
    <property type="match status" value="1"/>
</dbReference>
<dbReference type="InterPro" id="IPR007221">
    <property type="entry name" value="MreC"/>
</dbReference>
<dbReference type="InterPro" id="IPR042175">
    <property type="entry name" value="Cell/Rod_MreC_2"/>
</dbReference>
<proteinExistence type="inferred from homology"/>
<reference evidence="8" key="1">
    <citation type="journal article" date="2021" name="PeerJ">
        <title>Extensive microbial diversity within the chicken gut microbiome revealed by metagenomics and culture.</title>
        <authorList>
            <person name="Gilroy R."/>
            <person name="Ravi A."/>
            <person name="Getino M."/>
            <person name="Pursley I."/>
            <person name="Horton D.L."/>
            <person name="Alikhan N.F."/>
            <person name="Baker D."/>
            <person name="Gharbi K."/>
            <person name="Hall N."/>
            <person name="Watson M."/>
            <person name="Adriaenssens E.M."/>
            <person name="Foster-Nyarko E."/>
            <person name="Jarju S."/>
            <person name="Secka A."/>
            <person name="Antonio M."/>
            <person name="Oren A."/>
            <person name="Chaudhuri R.R."/>
            <person name="La Ragione R."/>
            <person name="Hildebrand F."/>
            <person name="Pallen M.J."/>
        </authorList>
    </citation>
    <scope>NUCLEOTIDE SEQUENCE</scope>
    <source>
        <strain evidence="8">USASDec5-558</strain>
    </source>
</reference>
<dbReference type="Proteomes" id="UP000886829">
    <property type="component" value="Unassembled WGS sequence"/>
</dbReference>
<evidence type="ECO:0000256" key="2">
    <source>
        <dbReference type="ARBA" id="ARBA00013855"/>
    </source>
</evidence>
<dbReference type="InterPro" id="IPR055342">
    <property type="entry name" value="MreC_beta-barrel_core"/>
</dbReference>
<reference evidence="8" key="2">
    <citation type="submission" date="2021-04" db="EMBL/GenBank/DDBJ databases">
        <authorList>
            <person name="Gilroy R."/>
        </authorList>
    </citation>
    <scope>NUCLEOTIDE SEQUENCE</scope>
    <source>
        <strain evidence="8">USASDec5-558</strain>
    </source>
</reference>
<sequence>MHREEIPVFSTLLRFVPVLVLSLVLIWVDVRMKLLSEFRYYVETALYPVLIFADSPNSVSEVVSSQFKTRAELLEENENLSTENYLQRVDIMRLHTLEQENAAMRKLLNSPLHVSSRRMFAEVINVDSDPYLQRLVVNRGASSGVYAGMPVITDEGLVGQVVNVAYASARVLLLSDPSSAIPVINTRNQVRAIISGTGIHDELVIENMPRSTDIKEGDLLVTSGLGGVYPEGYPVAIVSSVGFSEEQPFAEVKAKPLVDTDKIRYVLMFWYQPNMTPDNSMVVGKEQTDGKRVLRQERIRRLIDSLTDDDRLEGRGGEGENQGENAAQEQSSQGESEPQALMVLPEQARDMAQPSVLEHRMPHIMQEETHA</sequence>
<dbReference type="EMBL" id="DXEV01000082">
    <property type="protein sequence ID" value="HIX56623.1"/>
    <property type="molecule type" value="Genomic_DNA"/>
</dbReference>
<dbReference type="PANTHER" id="PTHR34138:SF1">
    <property type="entry name" value="CELL SHAPE-DETERMINING PROTEIN MREC"/>
    <property type="match status" value="1"/>
</dbReference>
<keyword evidence="3" id="KW-0133">Cell shape</keyword>
<evidence type="ECO:0000256" key="5">
    <source>
        <dbReference type="SAM" id="MobiDB-lite"/>
    </source>
</evidence>
<feature type="transmembrane region" description="Helical" evidence="6">
    <location>
        <begin position="12"/>
        <end position="30"/>
    </location>
</feature>
<evidence type="ECO:0000256" key="6">
    <source>
        <dbReference type="SAM" id="Phobius"/>
    </source>
</evidence>
<dbReference type="Gene3D" id="2.40.10.350">
    <property type="entry name" value="Rod shape-determining protein MreC, domain 2"/>
    <property type="match status" value="1"/>
</dbReference>
<keyword evidence="6" id="KW-0812">Transmembrane</keyword>
<evidence type="ECO:0000313" key="9">
    <source>
        <dbReference type="Proteomes" id="UP000886829"/>
    </source>
</evidence>
<dbReference type="Pfam" id="PF04085">
    <property type="entry name" value="MreC"/>
    <property type="match status" value="1"/>
</dbReference>
<keyword evidence="6" id="KW-1133">Transmembrane helix</keyword>
<dbReference type="Gene3D" id="2.40.10.340">
    <property type="entry name" value="Rod shape-determining protein MreC, domain 1"/>
    <property type="match status" value="1"/>
</dbReference>
<feature type="region of interest" description="Disordered" evidence="5">
    <location>
        <begin position="305"/>
        <end position="342"/>
    </location>
</feature>
<feature type="compositionally biased region" description="Low complexity" evidence="5">
    <location>
        <begin position="322"/>
        <end position="340"/>
    </location>
</feature>
<feature type="domain" description="Rod shape-determining protein MreC beta-barrel core" evidence="7">
    <location>
        <begin position="123"/>
        <end position="269"/>
    </location>
</feature>
<gene>
    <name evidence="8" type="primary">mreC</name>
    <name evidence="8" type="ORF">H9850_04025</name>
</gene>
<organism evidence="8 9">
    <name type="scientific">Candidatus Anaerobiospirillum pullistercoris</name>
    <dbReference type="NCBI Taxonomy" id="2838452"/>
    <lineage>
        <taxon>Bacteria</taxon>
        <taxon>Pseudomonadati</taxon>
        <taxon>Pseudomonadota</taxon>
        <taxon>Gammaproteobacteria</taxon>
        <taxon>Aeromonadales</taxon>
        <taxon>Succinivibrionaceae</taxon>
        <taxon>Anaerobiospirillum</taxon>
    </lineage>
</organism>
<protein>
    <recommendedName>
        <fullName evidence="2">Cell shape-determining protein MreC</fullName>
    </recommendedName>
    <alternativeName>
        <fullName evidence="4">Cell shape protein MreC</fullName>
    </alternativeName>
</protein>
<feature type="compositionally biased region" description="Basic and acidic residues" evidence="5">
    <location>
        <begin position="305"/>
        <end position="318"/>
    </location>
</feature>
<evidence type="ECO:0000256" key="4">
    <source>
        <dbReference type="ARBA" id="ARBA00032089"/>
    </source>
</evidence>
<dbReference type="GO" id="GO:0008360">
    <property type="term" value="P:regulation of cell shape"/>
    <property type="evidence" value="ECO:0007669"/>
    <property type="project" value="UniProtKB-KW"/>
</dbReference>
<dbReference type="NCBIfam" id="TIGR00219">
    <property type="entry name" value="mreC"/>
    <property type="match status" value="1"/>
</dbReference>
<dbReference type="InterPro" id="IPR042177">
    <property type="entry name" value="Cell/Rod_1"/>
</dbReference>